<reference evidence="4 5" key="1">
    <citation type="submission" date="2018-12" db="EMBL/GenBank/DDBJ databases">
        <title>Sequencing of bacterial isolates from soil warming experiment in Harvard Forest, Massachusetts, USA.</title>
        <authorList>
            <person name="Deangelis K."/>
        </authorList>
    </citation>
    <scope>NUCLEOTIDE SEQUENCE [LARGE SCALE GENOMIC DNA]</scope>
    <source>
        <strain evidence="4 5">EB153</strain>
    </source>
</reference>
<dbReference type="GO" id="GO:0016301">
    <property type="term" value="F:kinase activity"/>
    <property type="evidence" value="ECO:0007669"/>
    <property type="project" value="UniProtKB-KW"/>
</dbReference>
<dbReference type="PANTHER" id="PTHR10584">
    <property type="entry name" value="SUGAR KINASE"/>
    <property type="match status" value="1"/>
</dbReference>
<dbReference type="OrthoDB" id="9775849at2"/>
<evidence type="ECO:0000313" key="4">
    <source>
        <dbReference type="EMBL" id="RSL19251.1"/>
    </source>
</evidence>
<dbReference type="GO" id="GO:0006796">
    <property type="term" value="P:phosphate-containing compound metabolic process"/>
    <property type="evidence" value="ECO:0007669"/>
    <property type="project" value="UniProtKB-ARBA"/>
</dbReference>
<proteinExistence type="predicted"/>
<evidence type="ECO:0000313" key="5">
    <source>
        <dbReference type="Proteomes" id="UP000269669"/>
    </source>
</evidence>
<accession>A0A428MQR6</accession>
<dbReference type="Gene3D" id="3.40.1190.20">
    <property type="match status" value="1"/>
</dbReference>
<sequence>MLSKRIAAKPFDLVVFGEFFSDLIFYRLPDRPRLGEELKTDHFLIAPGGGLATTALAASKLGTSTGIVTRVGVDASVLPTWAAMMNQGLDVTACEVRKDVPTALTVCIAYKADRMMVTHEPINRNLEDLLDKVQVQRKLRRARHVHLACALHRPQKWIPLLKSLREDGITISADFGWNPDISINQLISIIQHCQFIFPNQHEACAITRTTTARRALEKLHEWVRVPVVKLGSKGAMLMSDGNVYRQPALRGSIVDATGAGDAFNGGFLHEFLRGSQWDDCLRAGNICGSLAAMAPGGSLGLPTPPEFAKHMRTLRSAGLTKKTPAK</sequence>
<dbReference type="AlphaFoldDB" id="A0A428MQR6"/>
<comment type="caution">
    <text evidence="4">The sequence shown here is derived from an EMBL/GenBank/DDBJ whole genome shotgun (WGS) entry which is preliminary data.</text>
</comment>
<dbReference type="InterPro" id="IPR002139">
    <property type="entry name" value="Ribo/fructo_kinase"/>
</dbReference>
<dbReference type="EMBL" id="RSDW01000001">
    <property type="protein sequence ID" value="RSL19251.1"/>
    <property type="molecule type" value="Genomic_DNA"/>
</dbReference>
<protein>
    <submittedName>
        <fullName evidence="4">Sugar/nucleoside kinase (Ribokinase family)</fullName>
    </submittedName>
</protein>
<dbReference type="Proteomes" id="UP000269669">
    <property type="component" value="Unassembled WGS sequence"/>
</dbReference>
<gene>
    <name evidence="4" type="ORF">EDE15_4911</name>
</gene>
<dbReference type="InterPro" id="IPR011611">
    <property type="entry name" value="PfkB_dom"/>
</dbReference>
<dbReference type="Pfam" id="PF00294">
    <property type="entry name" value="PfkB"/>
    <property type="match status" value="1"/>
</dbReference>
<evidence type="ECO:0000259" key="3">
    <source>
        <dbReference type="Pfam" id="PF00294"/>
    </source>
</evidence>
<name>A0A428MQR6_9BACT</name>
<feature type="domain" description="Carbohydrate kinase PfkB" evidence="3">
    <location>
        <begin position="12"/>
        <end position="303"/>
    </location>
</feature>
<keyword evidence="5" id="KW-1185">Reference proteome</keyword>
<keyword evidence="2 4" id="KW-0418">Kinase</keyword>
<evidence type="ECO:0000256" key="1">
    <source>
        <dbReference type="ARBA" id="ARBA00022679"/>
    </source>
</evidence>
<dbReference type="RefSeq" id="WP_125487503.1">
    <property type="nucleotide sequence ID" value="NZ_RSDW01000001.1"/>
</dbReference>
<organism evidence="4 5">
    <name type="scientific">Edaphobacter aggregans</name>
    <dbReference type="NCBI Taxonomy" id="570835"/>
    <lineage>
        <taxon>Bacteria</taxon>
        <taxon>Pseudomonadati</taxon>
        <taxon>Acidobacteriota</taxon>
        <taxon>Terriglobia</taxon>
        <taxon>Terriglobales</taxon>
        <taxon>Acidobacteriaceae</taxon>
        <taxon>Edaphobacter</taxon>
    </lineage>
</organism>
<keyword evidence="1" id="KW-0808">Transferase</keyword>
<dbReference type="InterPro" id="IPR029056">
    <property type="entry name" value="Ribokinase-like"/>
</dbReference>
<dbReference type="PANTHER" id="PTHR10584:SF166">
    <property type="entry name" value="RIBOKINASE"/>
    <property type="match status" value="1"/>
</dbReference>
<evidence type="ECO:0000256" key="2">
    <source>
        <dbReference type="ARBA" id="ARBA00022777"/>
    </source>
</evidence>
<dbReference type="SUPFAM" id="SSF53613">
    <property type="entry name" value="Ribokinase-like"/>
    <property type="match status" value="1"/>
</dbReference>
<dbReference type="PRINTS" id="PR00990">
    <property type="entry name" value="RIBOKINASE"/>
</dbReference>